<evidence type="ECO:0000256" key="3">
    <source>
        <dbReference type="ARBA" id="ARBA00023125"/>
    </source>
</evidence>
<evidence type="ECO:0000313" key="9">
    <source>
        <dbReference type="Ensembl" id="ENSSTUP00000048516.1"/>
    </source>
</evidence>
<sequence length="291" mass="31848">MAKVEEGTCVRGQAPACNETTHTHVQTRTIIMASNACQMQEHGSSGSLSSLAQVATRRAKSEDRNSNEDVSNAHNRRELPSRRQPYRKVSSDPAGPKVEEIKEEVAPCSVPPGPGMPASIYQTNHGQFIAFTQDGAIQLTSALPRGLQALQPLTMSNSGNPQSAAAIVQYSQQSGDGTQQFYMQGNKVMVKASTGDMSGYQICTPTSSLPQGVVMAGSPGSLHSPPHVADETTRKRQLRLMKNREAARECRRKKKEYVKCLENRVAVLENQNRTLIEELKALKDIYCHKVE</sequence>
<evidence type="ECO:0000313" key="10">
    <source>
        <dbReference type="Proteomes" id="UP000472277"/>
    </source>
</evidence>
<dbReference type="Pfam" id="PF00170">
    <property type="entry name" value="bZIP_1"/>
    <property type="match status" value="1"/>
</dbReference>
<dbReference type="SMART" id="SM00338">
    <property type="entry name" value="BRLZ"/>
    <property type="match status" value="1"/>
</dbReference>
<reference evidence="9" key="2">
    <citation type="submission" date="2025-09" db="UniProtKB">
        <authorList>
            <consortium name="Ensembl"/>
        </authorList>
    </citation>
    <scope>IDENTIFICATION</scope>
</reference>
<feature type="compositionally biased region" description="Polar residues" evidence="7">
    <location>
        <begin position="41"/>
        <end position="53"/>
    </location>
</feature>
<accession>A0A673ZQX8</accession>
<evidence type="ECO:0000256" key="7">
    <source>
        <dbReference type="SAM" id="MobiDB-lite"/>
    </source>
</evidence>
<dbReference type="AlphaFoldDB" id="A0A673ZQX8"/>
<dbReference type="GO" id="GO:0000981">
    <property type="term" value="F:DNA-binding transcription factor activity, RNA polymerase II-specific"/>
    <property type="evidence" value="ECO:0007669"/>
    <property type="project" value="TreeGrafter"/>
</dbReference>
<dbReference type="PROSITE" id="PS00036">
    <property type="entry name" value="BZIP_BASIC"/>
    <property type="match status" value="1"/>
</dbReference>
<comment type="subcellular location">
    <subcellularLocation>
        <location evidence="1">Nucleus</location>
    </subcellularLocation>
</comment>
<keyword evidence="5" id="KW-0539">Nucleus</keyword>
<keyword evidence="10" id="KW-1185">Reference proteome</keyword>
<evidence type="ECO:0000256" key="5">
    <source>
        <dbReference type="ARBA" id="ARBA00023242"/>
    </source>
</evidence>
<dbReference type="SUPFAM" id="SSF57959">
    <property type="entry name" value="Leucine zipper domain"/>
    <property type="match status" value="1"/>
</dbReference>
<organism evidence="9 10">
    <name type="scientific">Salmo trutta</name>
    <name type="common">Brown trout</name>
    <dbReference type="NCBI Taxonomy" id="8032"/>
    <lineage>
        <taxon>Eukaryota</taxon>
        <taxon>Metazoa</taxon>
        <taxon>Chordata</taxon>
        <taxon>Craniata</taxon>
        <taxon>Vertebrata</taxon>
        <taxon>Euteleostomi</taxon>
        <taxon>Actinopterygii</taxon>
        <taxon>Neopterygii</taxon>
        <taxon>Teleostei</taxon>
        <taxon>Protacanthopterygii</taxon>
        <taxon>Salmoniformes</taxon>
        <taxon>Salmonidae</taxon>
        <taxon>Salmoninae</taxon>
        <taxon>Salmo</taxon>
    </lineage>
</organism>
<dbReference type="Proteomes" id="UP000472277">
    <property type="component" value="Chromosome 2"/>
</dbReference>
<dbReference type="FunFam" id="1.20.5.170:FF:000003">
    <property type="entry name" value="cAMP-responsive element modulator isoform X2"/>
    <property type="match status" value="1"/>
</dbReference>
<dbReference type="Gene3D" id="1.20.5.170">
    <property type="match status" value="1"/>
</dbReference>
<dbReference type="InterPro" id="IPR004827">
    <property type="entry name" value="bZIP"/>
</dbReference>
<evidence type="ECO:0000256" key="2">
    <source>
        <dbReference type="ARBA" id="ARBA00023015"/>
    </source>
</evidence>
<evidence type="ECO:0000256" key="4">
    <source>
        <dbReference type="ARBA" id="ARBA00023163"/>
    </source>
</evidence>
<feature type="coiled-coil region" evidence="6">
    <location>
        <begin position="251"/>
        <end position="285"/>
    </location>
</feature>
<dbReference type="PANTHER" id="PTHR45879:SF4">
    <property type="entry name" value="CAMP-RESPONSIVE ELEMENT MODULATOR"/>
    <property type="match status" value="1"/>
</dbReference>
<keyword evidence="3" id="KW-0238">DNA-binding</keyword>
<dbReference type="PRINTS" id="PR00041">
    <property type="entry name" value="LEUZIPPRCREB"/>
</dbReference>
<dbReference type="CDD" id="cd14690">
    <property type="entry name" value="bZIP_CREB1"/>
    <property type="match status" value="1"/>
</dbReference>
<name>A0A673ZQX8_SALTR</name>
<dbReference type="GO" id="GO:1990589">
    <property type="term" value="C:ATF4-CREB1 transcription factor complex"/>
    <property type="evidence" value="ECO:0007669"/>
    <property type="project" value="TreeGrafter"/>
</dbReference>
<evidence type="ECO:0000256" key="1">
    <source>
        <dbReference type="ARBA" id="ARBA00004123"/>
    </source>
</evidence>
<reference evidence="9" key="1">
    <citation type="submission" date="2025-08" db="UniProtKB">
        <authorList>
            <consortium name="Ensembl"/>
        </authorList>
    </citation>
    <scope>IDENTIFICATION</scope>
</reference>
<dbReference type="OMA" id="FYMQGNK"/>
<dbReference type="InterPro" id="IPR001630">
    <property type="entry name" value="Leuzip_CREB"/>
</dbReference>
<evidence type="ECO:0000256" key="6">
    <source>
        <dbReference type="SAM" id="Coils"/>
    </source>
</evidence>
<dbReference type="PROSITE" id="PS50217">
    <property type="entry name" value="BZIP"/>
    <property type="match status" value="1"/>
</dbReference>
<proteinExistence type="predicted"/>
<protein>
    <submittedName>
        <fullName evidence="9">cAMP responsive element modulator</fullName>
    </submittedName>
</protein>
<evidence type="ECO:0000259" key="8">
    <source>
        <dbReference type="PROSITE" id="PS50217"/>
    </source>
</evidence>
<dbReference type="InterPro" id="IPR046347">
    <property type="entry name" value="bZIP_sf"/>
</dbReference>
<keyword evidence="2" id="KW-0805">Transcription regulation</keyword>
<feature type="domain" description="BZIP" evidence="8">
    <location>
        <begin position="233"/>
        <end position="284"/>
    </location>
</feature>
<dbReference type="GeneTree" id="ENSGT00940000156952"/>
<dbReference type="InParanoid" id="A0A673ZQX8"/>
<feature type="region of interest" description="Disordered" evidence="7">
    <location>
        <begin position="41"/>
        <end position="99"/>
    </location>
</feature>
<dbReference type="PANTHER" id="PTHR45879">
    <property type="entry name" value="CYCLIC AMP RESPONSE ELEMENT-BINDING PROTEIN B"/>
    <property type="match status" value="1"/>
</dbReference>
<gene>
    <name evidence="9" type="primary">CREM</name>
</gene>
<keyword evidence="6" id="KW-0175">Coiled coil</keyword>
<keyword evidence="4" id="KW-0804">Transcription</keyword>
<dbReference type="Ensembl" id="ENSSTUT00000050609.1">
    <property type="protein sequence ID" value="ENSSTUP00000048516.1"/>
    <property type="gene ID" value="ENSSTUG00000020410.1"/>
</dbReference>
<dbReference type="GO" id="GO:0000978">
    <property type="term" value="F:RNA polymerase II cis-regulatory region sequence-specific DNA binding"/>
    <property type="evidence" value="ECO:0007669"/>
    <property type="project" value="TreeGrafter"/>
</dbReference>